<dbReference type="EMBL" id="LR798465">
    <property type="protein sequence ID" value="CAB5238772.1"/>
    <property type="molecule type" value="Genomic_DNA"/>
</dbReference>
<evidence type="ECO:0000313" key="1">
    <source>
        <dbReference type="EMBL" id="CAB5238772.1"/>
    </source>
</evidence>
<proteinExistence type="predicted"/>
<protein>
    <submittedName>
        <fullName evidence="1">Uncharacterized protein</fullName>
    </submittedName>
</protein>
<sequence length="294" mass="31189">MAINFNQQVQTPAPPSVGSAPTLYDRAYHDKNNSAMRTFFIKLINALATIAGPQGGKYLNTPYGAFQDDTDQSDGSTAVAYFFRYNTTDYSNGISVVSRTASFTASIATTTMTVSAVSAGAIYPSMQIIGTGVTAGTRIVAQLTGTTGGTGTYTVSTSHTVTSTAMTGDLPSKVVVAQDGLYNIQFSAQFINTTNDVQDINIWFRKNGTDIAGSNSQFGIKARQSSGSASRLIASMNFYIELAENDYFEMMWRVSDSGVSMEQFPAVTASGSTPAIPATPSIILTVTFVSNRSA</sequence>
<reference evidence="1" key="1">
    <citation type="submission" date="2020-05" db="EMBL/GenBank/DDBJ databases">
        <authorList>
            <person name="Chiriac C."/>
            <person name="Salcher M."/>
            <person name="Ghai R."/>
            <person name="Kavagutti S V."/>
        </authorList>
    </citation>
    <scope>NUCLEOTIDE SEQUENCE</scope>
</reference>
<organism evidence="1">
    <name type="scientific">uncultured Caudovirales phage</name>
    <dbReference type="NCBI Taxonomy" id="2100421"/>
    <lineage>
        <taxon>Viruses</taxon>
        <taxon>Duplodnaviria</taxon>
        <taxon>Heunggongvirae</taxon>
        <taxon>Uroviricota</taxon>
        <taxon>Caudoviricetes</taxon>
        <taxon>Peduoviridae</taxon>
        <taxon>Maltschvirus</taxon>
        <taxon>Maltschvirus maltsch</taxon>
    </lineage>
</organism>
<gene>
    <name evidence="1" type="ORF">UFOVP751_14</name>
</gene>
<accession>A0A6J7XLZ8</accession>
<name>A0A6J7XLZ8_9CAUD</name>